<feature type="domain" description="Aminoglycoside phosphotransferase" evidence="1">
    <location>
        <begin position="35"/>
        <end position="265"/>
    </location>
</feature>
<evidence type="ECO:0000259" key="1">
    <source>
        <dbReference type="Pfam" id="PF01636"/>
    </source>
</evidence>
<reference evidence="3" key="1">
    <citation type="submission" date="2021-07" db="EMBL/GenBank/DDBJ databases">
        <title>Complete genome sequencing of a Clostridium isolate.</title>
        <authorList>
            <person name="Ueki A."/>
            <person name="Tonouchi A."/>
        </authorList>
    </citation>
    <scope>NUCLEOTIDE SEQUENCE [LARGE SCALE GENOMIC DNA]</scope>
    <source>
        <strain evidence="3">C5S11</strain>
    </source>
</reference>
<dbReference type="InterPro" id="IPR051678">
    <property type="entry name" value="AGP_Transferase"/>
</dbReference>
<organism evidence="2 3">
    <name type="scientific">Clostridium gelidum</name>
    <dbReference type="NCBI Taxonomy" id="704125"/>
    <lineage>
        <taxon>Bacteria</taxon>
        <taxon>Bacillati</taxon>
        <taxon>Bacillota</taxon>
        <taxon>Clostridia</taxon>
        <taxon>Eubacteriales</taxon>
        <taxon>Clostridiaceae</taxon>
        <taxon>Clostridium</taxon>
    </lineage>
</organism>
<name>A0ABN6J4T6_9CLOT</name>
<dbReference type="EMBL" id="AP024849">
    <property type="protein sequence ID" value="BCZ49341.1"/>
    <property type="molecule type" value="Genomic_DNA"/>
</dbReference>
<dbReference type="Proteomes" id="UP000824633">
    <property type="component" value="Chromosome"/>
</dbReference>
<dbReference type="PANTHER" id="PTHR21310">
    <property type="entry name" value="AMINOGLYCOSIDE PHOSPHOTRANSFERASE-RELATED-RELATED"/>
    <property type="match status" value="1"/>
</dbReference>
<dbReference type="RefSeq" id="WP_224035527.1">
    <property type="nucleotide sequence ID" value="NZ_AP024849.1"/>
</dbReference>
<dbReference type="InterPro" id="IPR011009">
    <property type="entry name" value="Kinase-like_dom_sf"/>
</dbReference>
<keyword evidence="3" id="KW-1185">Reference proteome</keyword>
<accession>A0ABN6J4T6</accession>
<protein>
    <recommendedName>
        <fullName evidence="1">Aminoglycoside phosphotransferase domain-containing protein</fullName>
    </recommendedName>
</protein>
<sequence length="332" mass="39397">MEYDWERKFPFLEIDKSIVGRLFDGILEERNIINIIPINEGCRTTNYIVETNEFQKKYILKIFFSTEQNHKKEIKLLTKLKETILVPRIYKISTDEIIQNREYAIYEYMEGKSIGEAISEGYVLEEIFVRDVARYLAKIHNHKFNKTGFLDENLNLKDELPPLISWYEEFMGDRAQKRLGKSIIQKINNIIKKNKKILDKLDEKVRLVHGDFQGTNILIKNGQVSGILDWEFAMAGHPLADIGQFFRYEEYFNNNLLQAFKNEYNKNSDYKLEKNWYKISKLRDLVNLIQIINGEEDMPNKYSNIKNIVINNIDILDNKDLKKEMKIIKFTN</sequence>
<dbReference type="Gene3D" id="3.30.200.20">
    <property type="entry name" value="Phosphorylase Kinase, domain 1"/>
    <property type="match status" value="1"/>
</dbReference>
<dbReference type="Pfam" id="PF01636">
    <property type="entry name" value="APH"/>
    <property type="match status" value="1"/>
</dbReference>
<evidence type="ECO:0000313" key="2">
    <source>
        <dbReference type="EMBL" id="BCZ49341.1"/>
    </source>
</evidence>
<evidence type="ECO:0000313" key="3">
    <source>
        <dbReference type="Proteomes" id="UP000824633"/>
    </source>
</evidence>
<gene>
    <name evidence="2" type="ORF">psyc5s11_54080</name>
</gene>
<dbReference type="SUPFAM" id="SSF56112">
    <property type="entry name" value="Protein kinase-like (PK-like)"/>
    <property type="match status" value="1"/>
</dbReference>
<proteinExistence type="predicted"/>
<dbReference type="Gene3D" id="3.90.1200.10">
    <property type="match status" value="1"/>
</dbReference>
<dbReference type="InterPro" id="IPR002575">
    <property type="entry name" value="Aminoglycoside_PTrfase"/>
</dbReference>